<dbReference type="Proteomes" id="UP001516023">
    <property type="component" value="Unassembled WGS sequence"/>
</dbReference>
<evidence type="ECO:0000256" key="1">
    <source>
        <dbReference type="SAM" id="Phobius"/>
    </source>
</evidence>
<feature type="transmembrane region" description="Helical" evidence="1">
    <location>
        <begin position="180"/>
        <end position="200"/>
    </location>
</feature>
<feature type="transmembrane region" description="Helical" evidence="1">
    <location>
        <begin position="206"/>
        <end position="227"/>
    </location>
</feature>
<gene>
    <name evidence="2" type="ORF">HJC23_003740</name>
</gene>
<dbReference type="PANTHER" id="PTHR12242:SF48">
    <property type="entry name" value="FAR-17A_AIG1-LIKE PROTEIN"/>
    <property type="match status" value="1"/>
</dbReference>
<accession>A0ABD3QUQ9</accession>
<feature type="transmembrane region" description="Helical" evidence="1">
    <location>
        <begin position="287"/>
        <end position="307"/>
    </location>
</feature>
<evidence type="ECO:0008006" key="4">
    <source>
        <dbReference type="Google" id="ProtNLM"/>
    </source>
</evidence>
<organism evidence="2 3">
    <name type="scientific">Cyclotella cryptica</name>
    <dbReference type="NCBI Taxonomy" id="29204"/>
    <lineage>
        <taxon>Eukaryota</taxon>
        <taxon>Sar</taxon>
        <taxon>Stramenopiles</taxon>
        <taxon>Ochrophyta</taxon>
        <taxon>Bacillariophyta</taxon>
        <taxon>Coscinodiscophyceae</taxon>
        <taxon>Thalassiosirophycidae</taxon>
        <taxon>Stephanodiscales</taxon>
        <taxon>Stephanodiscaceae</taxon>
        <taxon>Cyclotella</taxon>
    </lineage>
</organism>
<reference evidence="2 3" key="1">
    <citation type="journal article" date="2020" name="G3 (Bethesda)">
        <title>Improved Reference Genome for Cyclotella cryptica CCMP332, a Model for Cell Wall Morphogenesis, Salinity Adaptation, and Lipid Production in Diatoms (Bacillariophyta).</title>
        <authorList>
            <person name="Roberts W.R."/>
            <person name="Downey K.M."/>
            <person name="Ruck E.C."/>
            <person name="Traller J.C."/>
            <person name="Alverson A.J."/>
        </authorList>
    </citation>
    <scope>NUCLEOTIDE SEQUENCE [LARGE SCALE GENOMIC DNA]</scope>
    <source>
        <strain evidence="2 3">CCMP332</strain>
    </source>
</reference>
<comment type="caution">
    <text evidence="2">The sequence shown here is derived from an EMBL/GenBank/DDBJ whole genome shotgun (WGS) entry which is preliminary data.</text>
</comment>
<name>A0ABD3QUQ9_9STRA</name>
<dbReference type="EMBL" id="JABMIG020000012">
    <property type="protein sequence ID" value="KAL3803686.1"/>
    <property type="molecule type" value="Genomic_DNA"/>
</dbReference>
<feature type="transmembrane region" description="Helical" evidence="1">
    <location>
        <begin position="103"/>
        <end position="124"/>
    </location>
</feature>
<dbReference type="PANTHER" id="PTHR12242">
    <property type="entry name" value="OS02G0130600 PROTEIN-RELATED"/>
    <property type="match status" value="1"/>
</dbReference>
<dbReference type="AlphaFoldDB" id="A0ABD3QUQ9"/>
<evidence type="ECO:0000313" key="2">
    <source>
        <dbReference type="EMBL" id="KAL3803686.1"/>
    </source>
</evidence>
<keyword evidence="1" id="KW-0472">Membrane</keyword>
<keyword evidence="3" id="KW-1185">Reference proteome</keyword>
<feature type="transmembrane region" description="Helical" evidence="1">
    <location>
        <begin position="136"/>
        <end position="159"/>
    </location>
</feature>
<keyword evidence="1" id="KW-0812">Transmembrane</keyword>
<protein>
    <recommendedName>
        <fullName evidence="4">Transmembrane protein</fullName>
    </recommendedName>
</protein>
<keyword evidence="1" id="KW-1133">Transmembrane helix</keyword>
<sequence>MPPKNYKLQLSSIPNGGPMIPGRDSNIKISACGLATTGARFSSIKLRKRRDAINLITCTNARRELTSPMFDLSEPAVDFASSEGGVLTSSIDVSKTFCPRPRIPFIATKVFLSAWVIAMMALSIEQTQFESFWLAYLTHWGWTVTVAYFLSSLGTACYFSKCELADGAGRTSGVLIKLTWGLLAIALPGEVVICFLFWFLEFDGTVRYVSLMLHGIGIVLIVIDGILINRIPLRIKQFFLFEAFSALYLVWNVAFSFSGLGNPYKESGAQDDDAIYSSMRWKTNTSSAVTVAVLVLLVANPILFLLCRAMSRLLPRRLIATETKSGEIELGFSQDLGEPEQV</sequence>
<proteinExistence type="predicted"/>
<feature type="transmembrane region" description="Helical" evidence="1">
    <location>
        <begin position="239"/>
        <end position="257"/>
    </location>
</feature>
<evidence type="ECO:0000313" key="3">
    <source>
        <dbReference type="Proteomes" id="UP001516023"/>
    </source>
</evidence>